<evidence type="ECO:0000313" key="3">
    <source>
        <dbReference type="Proteomes" id="UP000799770"/>
    </source>
</evidence>
<evidence type="ECO:0000256" key="1">
    <source>
        <dbReference type="SAM" id="MobiDB-lite"/>
    </source>
</evidence>
<proteinExistence type="predicted"/>
<dbReference type="EMBL" id="ML977373">
    <property type="protein sequence ID" value="KAF2105727.1"/>
    <property type="molecule type" value="Genomic_DNA"/>
</dbReference>
<feature type="compositionally biased region" description="Polar residues" evidence="1">
    <location>
        <begin position="1"/>
        <end position="12"/>
    </location>
</feature>
<keyword evidence="3" id="KW-1185">Reference proteome</keyword>
<protein>
    <submittedName>
        <fullName evidence="2">Uncharacterized protein</fullName>
    </submittedName>
</protein>
<sequence>MNQQNPLDLSDTQEMKDAPSVTKDTSQAEPDAESSQSTQNIDTQNAPDLGHSMDQQDSPDPTNTTEMNDAPNTSGDTSEAKQYAESSSQKVKRKHKSTGGFAKCTAEQWDAAAKIALNRVPEPIAIPMIKYSKAAMEVLNANTEYNPDLHHRIIDAVDVDNDGVPVQVIELRSTGNRSSWDLYNSILYKHLNGRLNRCDGNYRLGEDTLMLSNVSIDSETPGAHSG</sequence>
<evidence type="ECO:0000313" key="2">
    <source>
        <dbReference type="EMBL" id="KAF2105727.1"/>
    </source>
</evidence>
<feature type="compositionally biased region" description="Polar residues" evidence="1">
    <location>
        <begin position="22"/>
        <end position="46"/>
    </location>
</feature>
<dbReference type="Proteomes" id="UP000799770">
    <property type="component" value="Unassembled WGS sequence"/>
</dbReference>
<organism evidence="2 3">
    <name type="scientific">Lophiotrema nucula</name>
    <dbReference type="NCBI Taxonomy" id="690887"/>
    <lineage>
        <taxon>Eukaryota</taxon>
        <taxon>Fungi</taxon>
        <taxon>Dikarya</taxon>
        <taxon>Ascomycota</taxon>
        <taxon>Pezizomycotina</taxon>
        <taxon>Dothideomycetes</taxon>
        <taxon>Pleosporomycetidae</taxon>
        <taxon>Pleosporales</taxon>
        <taxon>Lophiotremataceae</taxon>
        <taxon>Lophiotrema</taxon>
    </lineage>
</organism>
<name>A0A6A5YHC2_9PLEO</name>
<gene>
    <name evidence="2" type="ORF">BDV96DRAFT_357451</name>
</gene>
<reference evidence="2" key="1">
    <citation type="journal article" date="2020" name="Stud. Mycol.">
        <title>101 Dothideomycetes genomes: a test case for predicting lifestyles and emergence of pathogens.</title>
        <authorList>
            <person name="Haridas S."/>
            <person name="Albert R."/>
            <person name="Binder M."/>
            <person name="Bloem J."/>
            <person name="Labutti K."/>
            <person name="Salamov A."/>
            <person name="Andreopoulos B."/>
            <person name="Baker S."/>
            <person name="Barry K."/>
            <person name="Bills G."/>
            <person name="Bluhm B."/>
            <person name="Cannon C."/>
            <person name="Castanera R."/>
            <person name="Culley D."/>
            <person name="Daum C."/>
            <person name="Ezra D."/>
            <person name="Gonzalez J."/>
            <person name="Henrissat B."/>
            <person name="Kuo A."/>
            <person name="Liang C."/>
            <person name="Lipzen A."/>
            <person name="Lutzoni F."/>
            <person name="Magnuson J."/>
            <person name="Mondo S."/>
            <person name="Nolan M."/>
            <person name="Ohm R."/>
            <person name="Pangilinan J."/>
            <person name="Park H.-J."/>
            <person name="Ramirez L."/>
            <person name="Alfaro M."/>
            <person name="Sun H."/>
            <person name="Tritt A."/>
            <person name="Yoshinaga Y."/>
            <person name="Zwiers L.-H."/>
            <person name="Turgeon B."/>
            <person name="Goodwin S."/>
            <person name="Spatafora J."/>
            <person name="Crous P."/>
            <person name="Grigoriev I."/>
        </authorList>
    </citation>
    <scope>NUCLEOTIDE SEQUENCE</scope>
    <source>
        <strain evidence="2">CBS 627.86</strain>
    </source>
</reference>
<feature type="compositionally biased region" description="Polar residues" evidence="1">
    <location>
        <begin position="53"/>
        <end position="77"/>
    </location>
</feature>
<dbReference type="AlphaFoldDB" id="A0A6A5YHC2"/>
<feature type="region of interest" description="Disordered" evidence="1">
    <location>
        <begin position="1"/>
        <end position="99"/>
    </location>
</feature>
<accession>A0A6A5YHC2</accession>